<comment type="caution">
    <text evidence="6">The sequence shown here is derived from an EMBL/GenBank/DDBJ whole genome shotgun (WGS) entry which is preliminary data.</text>
</comment>
<evidence type="ECO:0000256" key="1">
    <source>
        <dbReference type="ARBA" id="ARBA00009437"/>
    </source>
</evidence>
<protein>
    <submittedName>
        <fullName evidence="6">LysR family transcriptional regulator</fullName>
    </submittedName>
</protein>
<evidence type="ECO:0000256" key="3">
    <source>
        <dbReference type="ARBA" id="ARBA00023125"/>
    </source>
</evidence>
<dbReference type="SUPFAM" id="SSF46785">
    <property type="entry name" value="Winged helix' DNA-binding domain"/>
    <property type="match status" value="1"/>
</dbReference>
<dbReference type="InterPro" id="IPR000847">
    <property type="entry name" value="LysR_HTH_N"/>
</dbReference>
<dbReference type="PANTHER" id="PTHR30419:SF8">
    <property type="entry name" value="NITROGEN ASSIMILATION TRANSCRIPTIONAL ACTIVATOR-RELATED"/>
    <property type="match status" value="1"/>
</dbReference>
<organism evidence="6 7">
    <name type="scientific">Acidovorax bellezanensis</name>
    <dbReference type="NCBI Taxonomy" id="2976702"/>
    <lineage>
        <taxon>Bacteria</taxon>
        <taxon>Pseudomonadati</taxon>
        <taxon>Pseudomonadota</taxon>
        <taxon>Betaproteobacteria</taxon>
        <taxon>Burkholderiales</taxon>
        <taxon>Comamonadaceae</taxon>
        <taxon>Acidovorax</taxon>
    </lineage>
</organism>
<dbReference type="PROSITE" id="PS50931">
    <property type="entry name" value="HTH_LYSR"/>
    <property type="match status" value="1"/>
</dbReference>
<dbReference type="InterPro" id="IPR036390">
    <property type="entry name" value="WH_DNA-bd_sf"/>
</dbReference>
<dbReference type="InterPro" id="IPR050950">
    <property type="entry name" value="HTH-type_LysR_regulators"/>
</dbReference>
<comment type="similarity">
    <text evidence="1">Belongs to the LysR transcriptional regulatory family.</text>
</comment>
<dbReference type="InterPro" id="IPR005119">
    <property type="entry name" value="LysR_subst-bd"/>
</dbReference>
<dbReference type="SUPFAM" id="SSF53850">
    <property type="entry name" value="Periplasmic binding protein-like II"/>
    <property type="match status" value="1"/>
</dbReference>
<keyword evidence="4" id="KW-0804">Transcription</keyword>
<dbReference type="EMBL" id="JAODYH010000007">
    <property type="protein sequence ID" value="MCT9812039.1"/>
    <property type="molecule type" value="Genomic_DNA"/>
</dbReference>
<dbReference type="InterPro" id="IPR036388">
    <property type="entry name" value="WH-like_DNA-bd_sf"/>
</dbReference>
<evidence type="ECO:0000259" key="5">
    <source>
        <dbReference type="PROSITE" id="PS50931"/>
    </source>
</evidence>
<proteinExistence type="inferred from homology"/>
<dbReference type="Pfam" id="PF03466">
    <property type="entry name" value="LysR_substrate"/>
    <property type="match status" value="1"/>
</dbReference>
<name>A0ABT2PNJ1_9BURK</name>
<evidence type="ECO:0000256" key="4">
    <source>
        <dbReference type="ARBA" id="ARBA00023163"/>
    </source>
</evidence>
<gene>
    <name evidence="6" type="ORF">N0K08_15440</name>
</gene>
<evidence type="ECO:0000313" key="7">
    <source>
        <dbReference type="Proteomes" id="UP001525968"/>
    </source>
</evidence>
<sequence>MQELFDSRRVHYFQQVVASGSVRGAAEQLGIESSAVSRAVALLEKECGMPLLERRGRGVVPTDAGRLLATYARRQLDVQATFYAEVDNLRNASRGHVDLVLGEGMLDLFFDPLIAVYMRAHPQVSLTLNVASTGDSIALVLEDKVEIALVFQPTLDVRLRSHHRSPSAPIQAIVHRSHPLTAITRPLQLSDLLDYPGAAMLDTFGVRQHVQAAEVSEQVQLRNVLTTSSFKVLWQFANAGLGYALTTASAPVTSRIHMPDVVALPMANPILNRGSIHVMTRVGRHLSPAVHSLLEHFVQGIPVRR</sequence>
<dbReference type="Gene3D" id="3.40.190.290">
    <property type="match status" value="1"/>
</dbReference>
<dbReference type="Pfam" id="PF00126">
    <property type="entry name" value="HTH_1"/>
    <property type="match status" value="1"/>
</dbReference>
<keyword evidence="7" id="KW-1185">Reference proteome</keyword>
<evidence type="ECO:0000313" key="6">
    <source>
        <dbReference type="EMBL" id="MCT9812039.1"/>
    </source>
</evidence>
<keyword evidence="2" id="KW-0805">Transcription regulation</keyword>
<dbReference type="Gene3D" id="1.10.10.10">
    <property type="entry name" value="Winged helix-like DNA-binding domain superfamily/Winged helix DNA-binding domain"/>
    <property type="match status" value="1"/>
</dbReference>
<dbReference type="PANTHER" id="PTHR30419">
    <property type="entry name" value="HTH-TYPE TRANSCRIPTIONAL REGULATOR YBHD"/>
    <property type="match status" value="1"/>
</dbReference>
<dbReference type="Proteomes" id="UP001525968">
    <property type="component" value="Unassembled WGS sequence"/>
</dbReference>
<evidence type="ECO:0000256" key="2">
    <source>
        <dbReference type="ARBA" id="ARBA00023015"/>
    </source>
</evidence>
<dbReference type="RefSeq" id="WP_261501279.1">
    <property type="nucleotide sequence ID" value="NZ_JAODYH010000007.1"/>
</dbReference>
<accession>A0ABT2PNJ1</accession>
<reference evidence="6 7" key="1">
    <citation type="submission" date="2022-09" db="EMBL/GenBank/DDBJ databases">
        <title>Draft genome of isolate Be4.</title>
        <authorList>
            <person name="Sanchez-Castro I."/>
            <person name="Martinez-Rodriguez P."/>
            <person name="Descostes M."/>
            <person name="Merroun M."/>
        </authorList>
    </citation>
    <scope>NUCLEOTIDE SEQUENCE [LARGE SCALE GENOMIC DNA]</scope>
    <source>
        <strain evidence="6 7">Be4</strain>
    </source>
</reference>
<feature type="domain" description="HTH lysR-type" evidence="5">
    <location>
        <begin position="5"/>
        <end position="62"/>
    </location>
</feature>
<keyword evidence="3" id="KW-0238">DNA-binding</keyword>